<evidence type="ECO:0000256" key="8">
    <source>
        <dbReference type="SAM" id="Phobius"/>
    </source>
</evidence>
<feature type="transmembrane region" description="Helical" evidence="8">
    <location>
        <begin position="359"/>
        <end position="376"/>
    </location>
</feature>
<evidence type="ECO:0000256" key="4">
    <source>
        <dbReference type="ARBA" id="ARBA00022679"/>
    </source>
</evidence>
<keyword evidence="11" id="KW-1185">Reference proteome</keyword>
<dbReference type="GO" id="GO:0009103">
    <property type="term" value="P:lipopolysaccharide biosynthetic process"/>
    <property type="evidence" value="ECO:0007669"/>
    <property type="project" value="UniProtKB-ARBA"/>
</dbReference>
<evidence type="ECO:0000256" key="2">
    <source>
        <dbReference type="ARBA" id="ARBA00022475"/>
    </source>
</evidence>
<dbReference type="Pfam" id="PF13231">
    <property type="entry name" value="PMT_2"/>
    <property type="match status" value="1"/>
</dbReference>
<evidence type="ECO:0000256" key="6">
    <source>
        <dbReference type="ARBA" id="ARBA00022989"/>
    </source>
</evidence>
<feature type="transmembrane region" description="Helical" evidence="8">
    <location>
        <begin position="302"/>
        <end position="320"/>
    </location>
</feature>
<dbReference type="GO" id="GO:0016763">
    <property type="term" value="F:pentosyltransferase activity"/>
    <property type="evidence" value="ECO:0007669"/>
    <property type="project" value="TreeGrafter"/>
</dbReference>
<keyword evidence="4" id="KW-0808">Transferase</keyword>
<feature type="transmembrane region" description="Helical" evidence="8">
    <location>
        <begin position="382"/>
        <end position="402"/>
    </location>
</feature>
<dbReference type="Proteomes" id="UP000563151">
    <property type="component" value="Unassembled WGS sequence"/>
</dbReference>
<keyword evidence="5 8" id="KW-0812">Transmembrane</keyword>
<keyword evidence="2" id="KW-1003">Cell membrane</keyword>
<protein>
    <submittedName>
        <fullName evidence="10">Glycosyltransferase family 39 protein</fullName>
    </submittedName>
</protein>
<feature type="transmembrane region" description="Helical" evidence="8">
    <location>
        <begin position="155"/>
        <end position="170"/>
    </location>
</feature>
<dbReference type="InterPro" id="IPR050297">
    <property type="entry name" value="LipidA_mod_glycosyltrf_83"/>
</dbReference>
<dbReference type="AlphaFoldDB" id="A0A923J1D5"/>
<feature type="domain" description="Glycosyltransferase RgtA/B/C/D-like" evidence="9">
    <location>
        <begin position="79"/>
        <end position="236"/>
    </location>
</feature>
<evidence type="ECO:0000313" key="11">
    <source>
        <dbReference type="Proteomes" id="UP000563151"/>
    </source>
</evidence>
<feature type="transmembrane region" description="Helical" evidence="8">
    <location>
        <begin position="98"/>
        <end position="117"/>
    </location>
</feature>
<sequence length="411" mass="48075">MFSLKNEEKYIKKTFILIQLIFMCVTLFTIFKYGNSLLLGSLEKFDNDDVRYIRSAWTLINKKIISYHNINESTVYIMPGLTFTLSFFTLLFGKFGGITAFKIFQLILQMTSIYLIFLIGRKVFNSKVAIIACILDALYICEIYTANLILMECSFKFLLLLLIYISIYAVETKSIKLYILGGIIWALACLFRPTVGAYPIVILIMWIKNKYNFKDIIKFTLIVSTVFCLILSPWWIRNYKVFNMFIPFTKSTGNPFLQGTYVHNNAVNPTPYKIVDDLIEQDTIEINTGIYRLKTYVTKKPLLYLYWYTIGKTLFLWAVPFYWKTILFIPSIVVTIYHWIILIIGGIGITKNIKKNENSLFIFLVILYFNLIYLPYYTFGRYSYPIMPLVMIFAASQIALYLNKLKLQKTL</sequence>
<name>A0A923J1D5_CLOTT</name>
<evidence type="ECO:0000256" key="7">
    <source>
        <dbReference type="ARBA" id="ARBA00023136"/>
    </source>
</evidence>
<evidence type="ECO:0000256" key="3">
    <source>
        <dbReference type="ARBA" id="ARBA00022676"/>
    </source>
</evidence>
<evidence type="ECO:0000259" key="9">
    <source>
        <dbReference type="Pfam" id="PF13231"/>
    </source>
</evidence>
<reference evidence="10 11" key="1">
    <citation type="submission" date="2020-04" db="EMBL/GenBank/DDBJ databases">
        <title>Genomic insights into acetone-butanol-ethanol (ABE) fermentation by sequencing solventogenic clostridia strains.</title>
        <authorList>
            <person name="Brown S."/>
        </authorList>
    </citation>
    <scope>NUCLEOTIDE SEQUENCE [LARGE SCALE GENOMIC DNA]</scope>
    <source>
        <strain evidence="10 11">DJ011</strain>
    </source>
</reference>
<dbReference type="EMBL" id="JAAZWO010000005">
    <property type="protein sequence ID" value="MBC2397238.1"/>
    <property type="molecule type" value="Genomic_DNA"/>
</dbReference>
<gene>
    <name evidence="10" type="ORF">HGG79_05510</name>
</gene>
<evidence type="ECO:0000256" key="1">
    <source>
        <dbReference type="ARBA" id="ARBA00004651"/>
    </source>
</evidence>
<feature type="transmembrane region" description="Helical" evidence="8">
    <location>
        <begin position="216"/>
        <end position="236"/>
    </location>
</feature>
<feature type="transmembrane region" description="Helical" evidence="8">
    <location>
        <begin position="129"/>
        <end position="149"/>
    </location>
</feature>
<dbReference type="PANTHER" id="PTHR33908">
    <property type="entry name" value="MANNOSYLTRANSFERASE YKCB-RELATED"/>
    <property type="match status" value="1"/>
</dbReference>
<dbReference type="RefSeq" id="WP_035144254.1">
    <property type="nucleotide sequence ID" value="NZ_JAAZWO010000005.1"/>
</dbReference>
<feature type="transmembrane region" description="Helical" evidence="8">
    <location>
        <begin position="73"/>
        <end position="92"/>
    </location>
</feature>
<accession>A0A923J1D5</accession>
<proteinExistence type="predicted"/>
<comment type="caution">
    <text evidence="10">The sequence shown here is derived from an EMBL/GenBank/DDBJ whole genome shotgun (WGS) entry which is preliminary data.</text>
</comment>
<feature type="transmembrane region" description="Helical" evidence="8">
    <location>
        <begin position="326"/>
        <end position="347"/>
    </location>
</feature>
<keyword evidence="6 8" id="KW-1133">Transmembrane helix</keyword>
<dbReference type="InterPro" id="IPR038731">
    <property type="entry name" value="RgtA/B/C-like"/>
</dbReference>
<organism evidence="10 11">
    <name type="scientific">Clostridium tetanomorphum</name>
    <dbReference type="NCBI Taxonomy" id="1553"/>
    <lineage>
        <taxon>Bacteria</taxon>
        <taxon>Bacillati</taxon>
        <taxon>Bacillota</taxon>
        <taxon>Clostridia</taxon>
        <taxon>Eubacteriales</taxon>
        <taxon>Clostridiaceae</taxon>
        <taxon>Clostridium</taxon>
    </lineage>
</organism>
<comment type="subcellular location">
    <subcellularLocation>
        <location evidence="1">Cell membrane</location>
        <topology evidence="1">Multi-pass membrane protein</topology>
    </subcellularLocation>
</comment>
<evidence type="ECO:0000313" key="10">
    <source>
        <dbReference type="EMBL" id="MBC2397238.1"/>
    </source>
</evidence>
<feature type="transmembrane region" description="Helical" evidence="8">
    <location>
        <begin position="15"/>
        <end position="34"/>
    </location>
</feature>
<keyword evidence="7 8" id="KW-0472">Membrane</keyword>
<feature type="transmembrane region" description="Helical" evidence="8">
    <location>
        <begin position="177"/>
        <end position="204"/>
    </location>
</feature>
<dbReference type="GO" id="GO:0005886">
    <property type="term" value="C:plasma membrane"/>
    <property type="evidence" value="ECO:0007669"/>
    <property type="project" value="UniProtKB-SubCell"/>
</dbReference>
<evidence type="ECO:0000256" key="5">
    <source>
        <dbReference type="ARBA" id="ARBA00022692"/>
    </source>
</evidence>
<keyword evidence="3" id="KW-0328">Glycosyltransferase</keyword>
<dbReference type="PANTHER" id="PTHR33908:SF11">
    <property type="entry name" value="MEMBRANE PROTEIN"/>
    <property type="match status" value="1"/>
</dbReference>